<comment type="caution">
    <text evidence="1">The sequence shown here is derived from an EMBL/GenBank/DDBJ whole genome shotgun (WGS) entry which is preliminary data.</text>
</comment>
<keyword evidence="2" id="KW-1185">Reference proteome</keyword>
<evidence type="ECO:0000313" key="1">
    <source>
        <dbReference type="EMBL" id="GKX65490.1"/>
    </source>
</evidence>
<accession>A0ACB5R8H3</accession>
<proteinExistence type="predicted"/>
<keyword evidence="1" id="KW-0282">Flagellum</keyword>
<protein>
    <submittedName>
        <fullName evidence="1">Flagellar protein FliJ</fullName>
    </submittedName>
</protein>
<gene>
    <name evidence="1" type="primary">fliJ</name>
    <name evidence="1" type="ORF">rsdtw13_07480</name>
</gene>
<dbReference type="EMBL" id="BROD01000001">
    <property type="protein sequence ID" value="GKX65490.1"/>
    <property type="molecule type" value="Genomic_DNA"/>
</dbReference>
<sequence length="144" mass="17533">MEKAFKFKLEKVLEIRQEKENESVRLFKKIQEEKLKVENEINDLNEKYEKNKILKKNENAAYQKIKRNYINALNRGIKQKEKELAVKESELEIRRNDLKIKQMERKTVEIIKDKRYAQFVAEENRKEQVTIDELALYAFLRKEQ</sequence>
<keyword evidence="1" id="KW-0969">Cilium</keyword>
<name>A0ACB5R8H3_9CLOT</name>
<organism evidence="1 2">
    <name type="scientific">Inconstantimicrobium mannanitabidum</name>
    <dbReference type="NCBI Taxonomy" id="1604901"/>
    <lineage>
        <taxon>Bacteria</taxon>
        <taxon>Bacillati</taxon>
        <taxon>Bacillota</taxon>
        <taxon>Clostridia</taxon>
        <taxon>Eubacteriales</taxon>
        <taxon>Clostridiaceae</taxon>
        <taxon>Inconstantimicrobium</taxon>
    </lineage>
</organism>
<evidence type="ECO:0000313" key="2">
    <source>
        <dbReference type="Proteomes" id="UP001058074"/>
    </source>
</evidence>
<keyword evidence="1" id="KW-0966">Cell projection</keyword>
<dbReference type="Proteomes" id="UP001058074">
    <property type="component" value="Unassembled WGS sequence"/>
</dbReference>
<reference evidence="1" key="1">
    <citation type="journal article" date="2025" name="Int. J. Syst. Evol. Microbiol.">
        <title>Inconstantimicrobium mannanitabidum sp. nov., a novel member of the family Clostridiaceae isolated from anoxic soil under the treatment of reductive soil disinfestation.</title>
        <authorList>
            <person name="Ueki A."/>
            <person name="Tonouchi A."/>
            <person name="Honma S."/>
            <person name="Kaku N."/>
            <person name="Ueki K."/>
        </authorList>
    </citation>
    <scope>NUCLEOTIDE SEQUENCE</scope>
    <source>
        <strain evidence="1">TW13</strain>
    </source>
</reference>